<dbReference type="GO" id="GO:0016887">
    <property type="term" value="F:ATP hydrolysis activity"/>
    <property type="evidence" value="ECO:0007669"/>
    <property type="project" value="InterPro"/>
</dbReference>
<dbReference type="GO" id="GO:0005524">
    <property type="term" value="F:ATP binding"/>
    <property type="evidence" value="ECO:0007669"/>
    <property type="project" value="InterPro"/>
</dbReference>
<dbReference type="Proteomes" id="UP000021315">
    <property type="component" value="Unassembled WGS sequence"/>
</dbReference>
<evidence type="ECO:0000256" key="1">
    <source>
        <dbReference type="SAM" id="MobiDB-lite"/>
    </source>
</evidence>
<dbReference type="InterPro" id="IPR011704">
    <property type="entry name" value="ATPase_dyneun-rel_AAA"/>
</dbReference>
<organism evidence="3 4">
    <name type="scientific">Candidatus Accumulibacter cognatus</name>
    <dbReference type="NCBI Taxonomy" id="2954383"/>
    <lineage>
        <taxon>Bacteria</taxon>
        <taxon>Pseudomonadati</taxon>
        <taxon>Pseudomonadota</taxon>
        <taxon>Betaproteobacteria</taxon>
        <taxon>Candidatus Accumulibacter</taxon>
    </lineage>
</organism>
<dbReference type="InterPro" id="IPR027417">
    <property type="entry name" value="P-loop_NTPase"/>
</dbReference>
<feature type="region of interest" description="Disordered" evidence="1">
    <location>
        <begin position="230"/>
        <end position="260"/>
    </location>
</feature>
<reference evidence="3" key="1">
    <citation type="submission" date="2014-02" db="EMBL/GenBank/DDBJ databases">
        <title>Expanding our view of genomic diversity in Candidatus Accumulibacter clades.</title>
        <authorList>
            <person name="Skennerton C.T."/>
            <person name="Barr J.J."/>
            <person name="Slater F.R."/>
            <person name="Bond P.L."/>
            <person name="Tyson G.W."/>
        </authorList>
    </citation>
    <scope>NUCLEOTIDE SEQUENCE [LARGE SCALE GENOMIC DNA]</scope>
</reference>
<dbReference type="Pfam" id="PF07728">
    <property type="entry name" value="AAA_5"/>
    <property type="match status" value="1"/>
</dbReference>
<dbReference type="RefSeq" id="WP_273704599.1">
    <property type="nucleotide sequence ID" value="NZ_JDST02000053.1"/>
</dbReference>
<evidence type="ECO:0000313" key="4">
    <source>
        <dbReference type="Proteomes" id="UP000021315"/>
    </source>
</evidence>
<comment type="caution">
    <text evidence="3">The sequence shown here is derived from an EMBL/GenBank/DDBJ whole genome shotgun (WGS) entry which is preliminary data.</text>
</comment>
<feature type="compositionally biased region" description="Basic and acidic residues" evidence="1">
    <location>
        <begin position="230"/>
        <end position="249"/>
    </location>
</feature>
<protein>
    <submittedName>
        <fullName evidence="3">ATPase involved in DNA repair</fullName>
    </submittedName>
</protein>
<dbReference type="STRING" id="1453999.AW06_002439"/>
<feature type="region of interest" description="Disordered" evidence="1">
    <location>
        <begin position="1"/>
        <end position="50"/>
    </location>
</feature>
<evidence type="ECO:0000313" key="3">
    <source>
        <dbReference type="EMBL" id="KFB76529.1"/>
    </source>
</evidence>
<gene>
    <name evidence="3" type="ORF">AW06_002439</name>
</gene>
<dbReference type="EMBL" id="JDST02000053">
    <property type="protein sequence ID" value="KFB76529.1"/>
    <property type="molecule type" value="Genomic_DNA"/>
</dbReference>
<name>A0A080MGZ4_9PROT</name>
<keyword evidence="4" id="KW-1185">Reference proteome</keyword>
<proteinExistence type="predicted"/>
<dbReference type="SUPFAM" id="SSF52540">
    <property type="entry name" value="P-loop containing nucleoside triphosphate hydrolases"/>
    <property type="match status" value="1"/>
</dbReference>
<accession>A0A080MGZ4</accession>
<dbReference type="Gene3D" id="3.40.50.300">
    <property type="entry name" value="P-loop containing nucleotide triphosphate hydrolases"/>
    <property type="match status" value="1"/>
</dbReference>
<feature type="compositionally biased region" description="Polar residues" evidence="1">
    <location>
        <begin position="1"/>
        <end position="14"/>
    </location>
</feature>
<evidence type="ECO:0000259" key="2">
    <source>
        <dbReference type="Pfam" id="PF07728"/>
    </source>
</evidence>
<dbReference type="AlphaFoldDB" id="A0A080MGZ4"/>
<feature type="domain" description="ATPase dynein-related AAA" evidence="2">
    <location>
        <begin position="514"/>
        <end position="666"/>
    </location>
</feature>
<sequence>MSRNSNKSGSPSQPNRNRNRNRVSVPGTEGAAGKSPNSGPVTDADITTPGTAIEAISKVHSQALETATEGDIEAATKTAPPGTDGLDIVMAARELWEANELCRARSERMSRLEEGERALKESQDLLTQEQAQLAADGKALEERDSSLKIKEEDVRHREDGLRVRELNAEAGFAAERRVSLQLLDQEAAAVREELSRARGLISAERADWDARWRQEDQRVRAELEQLRREQAEQHAASARELDEQRRQFETEASQTRAALKKQQAQLDVREDVLREDREAFDLRVKQRAGASSEEAEAKYRDLEARLAAARKERDGLYERLREREEAERVLGNRPLDQVKRELDALIKENKSLSDRLAKRPSEDMVTRLEMLERAQEEWEADRARLSQELMASRALVARSAIAVTELESLRDQKAALETGRDLLQAALEELRKDVDERIRRSDGVSPFPSCSQMDGDDTLQGRVPMFDEIPDLATFCSDLQNRVAFDPTSGKELYYSISDIRCFLAGMAMSRLHLLQGISGTGKTSLPLAFARALGAGAALIEVQAGWRDRQDLIGHFNAFERRFYESEFLQALYKAQCPRHEDGVFIVVLDEMNLSHPEQYFADLLSALEQDPQYQKLDLMTAAVEPAPALLQNGRTLPLPQNVWFVGTANHDETTKDFADKTYDRAHVMELPRHRESFKLKKTRARAPVSLATLQGAFAAVQNTYQQQAAAAYRFVDTQFAEILGRRFRVGWGNRLERQMLNFVPVVIAAGGTMTEAVDHILATKLLRKIRDRHDTRPEDLEALRLAVEEAWPRLGSQGEPVKSTSIVRAELRRLGADEAA</sequence>